<reference evidence="1 2" key="1">
    <citation type="journal article" date="2011" name="Int. J. Syst. Evol. Microbiol.">
        <title>Description of Undibacterium oligocarboniphilum sp. nov., isolated from purified water, and Undibacterium pigrum strain CCUG 49012 as the type strain of Undibacterium parvum sp. nov., and emended descriptions of the genus Undibacterium and the species Undibacterium pigrum.</title>
        <authorList>
            <person name="Eder W."/>
            <person name="Wanner G."/>
            <person name="Ludwig W."/>
            <person name="Busse H.J."/>
            <person name="Ziemke-Kageler F."/>
            <person name="Lang E."/>
        </authorList>
    </citation>
    <scope>NUCLEOTIDE SEQUENCE [LARGE SCALE GENOMIC DNA]</scope>
    <source>
        <strain evidence="1 2">DSM 23061</strain>
    </source>
</reference>
<name>A0A3S9HQ24_9BURK</name>
<keyword evidence="2" id="KW-1185">Reference proteome</keyword>
<evidence type="ECO:0000313" key="1">
    <source>
        <dbReference type="EMBL" id="AZP14169.1"/>
    </source>
</evidence>
<dbReference type="KEGG" id="upv:EJN92_20505"/>
<dbReference type="Proteomes" id="UP000275663">
    <property type="component" value="Chromosome"/>
</dbReference>
<gene>
    <name evidence="1" type="ORF">EJN92_20505</name>
</gene>
<proteinExistence type="predicted"/>
<dbReference type="EMBL" id="CP034464">
    <property type="protein sequence ID" value="AZP14169.1"/>
    <property type="molecule type" value="Genomic_DNA"/>
</dbReference>
<sequence>MKFNEVLSTLPVIDQLAAIELFDGNNLLSRIENKPGSAGSVRVYHALHQEFGVINAIAATKGLQLYAEHTDDAIAFPGKHPNIDRLLSLIQDNASSDTCKQLTVNLIAV</sequence>
<protein>
    <submittedName>
        <fullName evidence="1">DUF2322 family protein</fullName>
    </submittedName>
</protein>
<evidence type="ECO:0000313" key="2">
    <source>
        <dbReference type="Proteomes" id="UP000275663"/>
    </source>
</evidence>
<dbReference type="Pfam" id="PF10084">
    <property type="entry name" value="DUF2322"/>
    <property type="match status" value="1"/>
</dbReference>
<dbReference type="PIRSF" id="PIRSF019302">
    <property type="entry name" value="UCP019302"/>
    <property type="match status" value="1"/>
</dbReference>
<organism evidence="1 2">
    <name type="scientific">Undibacterium parvum</name>
    <dbReference type="NCBI Taxonomy" id="401471"/>
    <lineage>
        <taxon>Bacteria</taxon>
        <taxon>Pseudomonadati</taxon>
        <taxon>Pseudomonadota</taxon>
        <taxon>Betaproteobacteria</taxon>
        <taxon>Burkholderiales</taxon>
        <taxon>Oxalobacteraceae</taxon>
        <taxon>Undibacterium</taxon>
    </lineage>
</organism>
<dbReference type="RefSeq" id="WP_126129530.1">
    <property type="nucleotide sequence ID" value="NZ_CP034464.1"/>
</dbReference>
<accession>A0A3S9HQ24</accession>
<dbReference type="InterPro" id="IPR016755">
    <property type="entry name" value="UCP019302"/>
</dbReference>
<dbReference type="AlphaFoldDB" id="A0A3S9HQ24"/>
<dbReference type="OrthoDB" id="7596112at2"/>